<dbReference type="OrthoDB" id="9792858at2"/>
<dbReference type="InterPro" id="IPR012349">
    <property type="entry name" value="Split_barrel_FMN-bd"/>
</dbReference>
<dbReference type="EC" id="1.5.1.42" evidence="4"/>
<keyword evidence="2 4" id="KW-0560">Oxidoreductase</keyword>
<dbReference type="AlphaFoldDB" id="A0A2Z2NMZ8"/>
<sequence>MAACKSAELKLVEESADNGVVWSPEQGSSRDLRHVFGRFATGVTVITVQSPTGPFGMTVNSFASVSLDPALILWSVEKASARCALFRDASHFAVNVLSEDQASTALDFAKNPYSFESIDWHCSEANLPVLDGCVANFQCETQAIHEGGDHLIIVGKLIEATASSEGSPLLFYGGEFDKLSTSLT</sequence>
<comment type="similarity">
    <text evidence="1">Belongs to the non-flavoprotein flavin reductase family.</text>
</comment>
<dbReference type="Gene3D" id="2.30.110.10">
    <property type="entry name" value="Electron Transport, Fmn-binding Protein, Chain A"/>
    <property type="match status" value="1"/>
</dbReference>
<gene>
    <name evidence="4" type="primary">ntaB</name>
    <name evidence="4" type="ORF">IMCC3135_12555</name>
</gene>
<dbReference type="GO" id="GO:0042602">
    <property type="term" value="F:riboflavin reductase (NADPH) activity"/>
    <property type="evidence" value="ECO:0007669"/>
    <property type="project" value="TreeGrafter"/>
</dbReference>
<evidence type="ECO:0000313" key="4">
    <source>
        <dbReference type="EMBL" id="ASJ72599.1"/>
    </source>
</evidence>
<feature type="domain" description="Flavin reductase like" evidence="3">
    <location>
        <begin position="36"/>
        <end position="178"/>
    </location>
</feature>
<protein>
    <submittedName>
        <fullName evidence="4">FMN reductase (NADH) NtaB</fullName>
        <ecNumber evidence="4">1.5.1.42</ecNumber>
    </submittedName>
</protein>
<keyword evidence="5" id="KW-1185">Reference proteome</keyword>
<dbReference type="EMBL" id="CP018632">
    <property type="protein sequence ID" value="ASJ72599.1"/>
    <property type="molecule type" value="Genomic_DNA"/>
</dbReference>
<dbReference type="GO" id="GO:0052874">
    <property type="term" value="F:FMN reductase (NADH) activity"/>
    <property type="evidence" value="ECO:0007669"/>
    <property type="project" value="UniProtKB-EC"/>
</dbReference>
<dbReference type="Pfam" id="PF01613">
    <property type="entry name" value="Flavin_Reduct"/>
    <property type="match status" value="1"/>
</dbReference>
<accession>A0A2Z2NMZ8</accession>
<dbReference type="GO" id="GO:0010181">
    <property type="term" value="F:FMN binding"/>
    <property type="evidence" value="ECO:0007669"/>
    <property type="project" value="InterPro"/>
</dbReference>
<proteinExistence type="inferred from homology"/>
<dbReference type="InterPro" id="IPR002563">
    <property type="entry name" value="Flavin_Rdtase-like_dom"/>
</dbReference>
<dbReference type="SUPFAM" id="SSF50475">
    <property type="entry name" value="FMN-binding split barrel"/>
    <property type="match status" value="1"/>
</dbReference>
<evidence type="ECO:0000259" key="3">
    <source>
        <dbReference type="SMART" id="SM00903"/>
    </source>
</evidence>
<dbReference type="PANTHER" id="PTHR30466">
    <property type="entry name" value="FLAVIN REDUCTASE"/>
    <property type="match status" value="1"/>
</dbReference>
<evidence type="ECO:0000256" key="1">
    <source>
        <dbReference type="ARBA" id="ARBA00008898"/>
    </source>
</evidence>
<dbReference type="InterPro" id="IPR050268">
    <property type="entry name" value="NADH-dep_flavin_reductase"/>
</dbReference>
<dbReference type="PANTHER" id="PTHR30466:SF11">
    <property type="entry name" value="FLAVIN-DEPENDENT MONOOXYGENASE, REDUCTASE SUBUNIT HSAB"/>
    <property type="match status" value="1"/>
</dbReference>
<dbReference type="RefSeq" id="WP_157735944.1">
    <property type="nucleotide sequence ID" value="NZ_CP018632.1"/>
</dbReference>
<evidence type="ECO:0000256" key="2">
    <source>
        <dbReference type="ARBA" id="ARBA00023002"/>
    </source>
</evidence>
<dbReference type="KEGG" id="gai:IMCC3135_12555"/>
<evidence type="ECO:0000313" key="5">
    <source>
        <dbReference type="Proteomes" id="UP000250079"/>
    </source>
</evidence>
<name>A0A2Z2NMZ8_9GAMM</name>
<dbReference type="SMART" id="SM00903">
    <property type="entry name" value="Flavin_Reduct"/>
    <property type="match status" value="1"/>
</dbReference>
<organism evidence="4 5">
    <name type="scientific">Granulosicoccus antarcticus IMCC3135</name>
    <dbReference type="NCBI Taxonomy" id="1192854"/>
    <lineage>
        <taxon>Bacteria</taxon>
        <taxon>Pseudomonadati</taxon>
        <taxon>Pseudomonadota</taxon>
        <taxon>Gammaproteobacteria</taxon>
        <taxon>Chromatiales</taxon>
        <taxon>Granulosicoccaceae</taxon>
        <taxon>Granulosicoccus</taxon>
    </lineage>
</organism>
<dbReference type="Proteomes" id="UP000250079">
    <property type="component" value="Chromosome"/>
</dbReference>
<reference evidence="4 5" key="1">
    <citation type="submission" date="2016-12" db="EMBL/GenBank/DDBJ databases">
        <authorList>
            <person name="Song W.-J."/>
            <person name="Kurnit D.M."/>
        </authorList>
    </citation>
    <scope>NUCLEOTIDE SEQUENCE [LARGE SCALE GENOMIC DNA]</scope>
    <source>
        <strain evidence="4 5">IMCC3135</strain>
    </source>
</reference>